<keyword evidence="3" id="KW-1185">Reference proteome</keyword>
<keyword evidence="1" id="KW-0732">Signal</keyword>
<organism evidence="2 3">
    <name type="scientific">Rheinheimera tilapiae</name>
    <dbReference type="NCBI Taxonomy" id="875043"/>
    <lineage>
        <taxon>Bacteria</taxon>
        <taxon>Pseudomonadati</taxon>
        <taxon>Pseudomonadota</taxon>
        <taxon>Gammaproteobacteria</taxon>
        <taxon>Chromatiales</taxon>
        <taxon>Chromatiaceae</taxon>
        <taxon>Rheinheimera</taxon>
    </lineage>
</organism>
<evidence type="ECO:0000256" key="1">
    <source>
        <dbReference type="SAM" id="SignalP"/>
    </source>
</evidence>
<name>A0ABV6BA33_9GAMM</name>
<evidence type="ECO:0000313" key="3">
    <source>
        <dbReference type="Proteomes" id="UP001589813"/>
    </source>
</evidence>
<dbReference type="EMBL" id="JBHLXP010000001">
    <property type="protein sequence ID" value="MFC0047735.1"/>
    <property type="molecule type" value="Genomic_DNA"/>
</dbReference>
<sequence length="135" mass="14452">MKKILWVPLALFSASVFAEVAVVVHPSNAAALNPEAIAQIYLGRSKSFPDGKAALPLGQAEGSKTTEQFNQKVLNKSGSQIKAYWSKLVFTGKGTPPKEISTDAEMLELVSQNPSVIGYVDKASVTDKVKVLATF</sequence>
<dbReference type="RefSeq" id="WP_377241261.1">
    <property type="nucleotide sequence ID" value="NZ_JBHLXP010000001.1"/>
</dbReference>
<gene>
    <name evidence="2" type="ORF">ACFFJP_05500</name>
</gene>
<dbReference type="SUPFAM" id="SSF53850">
    <property type="entry name" value="Periplasmic binding protein-like II"/>
    <property type="match status" value="1"/>
</dbReference>
<accession>A0ABV6BA33</accession>
<feature type="signal peptide" evidence="1">
    <location>
        <begin position="1"/>
        <end position="18"/>
    </location>
</feature>
<protein>
    <submittedName>
        <fullName evidence="2">Phosphate ABC transporter substrate-binding protein</fullName>
    </submittedName>
</protein>
<dbReference type="Gene3D" id="3.40.190.10">
    <property type="entry name" value="Periplasmic binding protein-like II"/>
    <property type="match status" value="1"/>
</dbReference>
<evidence type="ECO:0000313" key="2">
    <source>
        <dbReference type="EMBL" id="MFC0047735.1"/>
    </source>
</evidence>
<comment type="caution">
    <text evidence="2">The sequence shown here is derived from an EMBL/GenBank/DDBJ whole genome shotgun (WGS) entry which is preliminary data.</text>
</comment>
<proteinExistence type="predicted"/>
<reference evidence="2 3" key="1">
    <citation type="submission" date="2024-09" db="EMBL/GenBank/DDBJ databases">
        <authorList>
            <person name="Sun Q."/>
            <person name="Mori K."/>
        </authorList>
    </citation>
    <scope>NUCLEOTIDE SEQUENCE [LARGE SCALE GENOMIC DNA]</scope>
    <source>
        <strain evidence="2 3">KCTC 23315</strain>
    </source>
</reference>
<dbReference type="Proteomes" id="UP001589813">
    <property type="component" value="Unassembled WGS sequence"/>
</dbReference>
<feature type="chain" id="PRO_5046122951" evidence="1">
    <location>
        <begin position="19"/>
        <end position="135"/>
    </location>
</feature>